<dbReference type="Gramene" id="AET7Gv20962600.33">
    <property type="protein sequence ID" value="AET7Gv20962600.33"/>
    <property type="gene ID" value="AET7Gv20962600"/>
</dbReference>
<dbReference type="Proteomes" id="UP000015105">
    <property type="component" value="Chromosome 7D"/>
</dbReference>
<evidence type="ECO:0000313" key="2">
    <source>
        <dbReference type="EnsemblPlants" id="AET7Gv20962600.33"/>
    </source>
</evidence>
<feature type="chain" id="PRO_5019269778" evidence="1">
    <location>
        <begin position="19"/>
        <end position="119"/>
    </location>
</feature>
<reference evidence="2" key="5">
    <citation type="journal article" date="2021" name="G3 (Bethesda)">
        <title>Aegilops tauschii genome assembly Aet v5.0 features greater sequence contiguity and improved annotation.</title>
        <authorList>
            <person name="Wang L."/>
            <person name="Zhu T."/>
            <person name="Rodriguez J.C."/>
            <person name="Deal K.R."/>
            <person name="Dubcovsky J."/>
            <person name="McGuire P.E."/>
            <person name="Lux T."/>
            <person name="Spannagl M."/>
            <person name="Mayer K.F.X."/>
            <person name="Baldrich P."/>
            <person name="Meyers B.C."/>
            <person name="Huo N."/>
            <person name="Gu Y.Q."/>
            <person name="Zhou H."/>
            <person name="Devos K.M."/>
            <person name="Bennetzen J.L."/>
            <person name="Unver T."/>
            <person name="Budak H."/>
            <person name="Gulick P.J."/>
            <person name="Galiba G."/>
            <person name="Kalapos B."/>
            <person name="Nelson D.R."/>
            <person name="Li P."/>
            <person name="You F.M."/>
            <person name="Luo M.C."/>
            <person name="Dvorak J."/>
        </authorList>
    </citation>
    <scope>NUCLEOTIDE SEQUENCE [LARGE SCALE GENOMIC DNA]</scope>
    <source>
        <strain evidence="2">cv. AL8/78</strain>
    </source>
</reference>
<keyword evidence="3" id="KW-1185">Reference proteome</keyword>
<feature type="signal peptide" evidence="1">
    <location>
        <begin position="1"/>
        <end position="18"/>
    </location>
</feature>
<keyword evidence="1" id="KW-0732">Signal</keyword>
<reference evidence="3" key="2">
    <citation type="journal article" date="2017" name="Nat. Plants">
        <title>The Aegilops tauschii genome reveals multiple impacts of transposons.</title>
        <authorList>
            <person name="Zhao G."/>
            <person name="Zou C."/>
            <person name="Li K."/>
            <person name="Wang K."/>
            <person name="Li T."/>
            <person name="Gao L."/>
            <person name="Zhang X."/>
            <person name="Wang H."/>
            <person name="Yang Z."/>
            <person name="Liu X."/>
            <person name="Jiang W."/>
            <person name="Mao L."/>
            <person name="Kong X."/>
            <person name="Jiao Y."/>
            <person name="Jia J."/>
        </authorList>
    </citation>
    <scope>NUCLEOTIDE SEQUENCE [LARGE SCALE GENOMIC DNA]</scope>
    <source>
        <strain evidence="3">cv. AL8/78</strain>
    </source>
</reference>
<reference evidence="2" key="3">
    <citation type="journal article" date="2017" name="Nature">
        <title>Genome sequence of the progenitor of the wheat D genome Aegilops tauschii.</title>
        <authorList>
            <person name="Luo M.C."/>
            <person name="Gu Y.Q."/>
            <person name="Puiu D."/>
            <person name="Wang H."/>
            <person name="Twardziok S.O."/>
            <person name="Deal K.R."/>
            <person name="Huo N."/>
            <person name="Zhu T."/>
            <person name="Wang L."/>
            <person name="Wang Y."/>
            <person name="McGuire P.E."/>
            <person name="Liu S."/>
            <person name="Long H."/>
            <person name="Ramasamy R.K."/>
            <person name="Rodriguez J.C."/>
            <person name="Van S.L."/>
            <person name="Yuan L."/>
            <person name="Wang Z."/>
            <person name="Xia Z."/>
            <person name="Xiao L."/>
            <person name="Anderson O.D."/>
            <person name="Ouyang S."/>
            <person name="Liang Y."/>
            <person name="Zimin A.V."/>
            <person name="Pertea G."/>
            <person name="Qi P."/>
            <person name="Bennetzen J.L."/>
            <person name="Dai X."/>
            <person name="Dawson M.W."/>
            <person name="Muller H.G."/>
            <person name="Kugler K."/>
            <person name="Rivarola-Duarte L."/>
            <person name="Spannagl M."/>
            <person name="Mayer K.F.X."/>
            <person name="Lu F.H."/>
            <person name="Bevan M.W."/>
            <person name="Leroy P."/>
            <person name="Li P."/>
            <person name="You F.M."/>
            <person name="Sun Q."/>
            <person name="Liu Z."/>
            <person name="Lyons E."/>
            <person name="Wicker T."/>
            <person name="Salzberg S.L."/>
            <person name="Devos K.M."/>
            <person name="Dvorak J."/>
        </authorList>
    </citation>
    <scope>NUCLEOTIDE SEQUENCE [LARGE SCALE GENOMIC DNA]</scope>
    <source>
        <strain evidence="2">cv. AL8/78</strain>
    </source>
</reference>
<accession>A0A453SIV5</accession>
<evidence type="ECO:0000313" key="3">
    <source>
        <dbReference type="Proteomes" id="UP000015105"/>
    </source>
</evidence>
<evidence type="ECO:0000256" key="1">
    <source>
        <dbReference type="SAM" id="SignalP"/>
    </source>
</evidence>
<proteinExistence type="predicted"/>
<reference evidence="2" key="4">
    <citation type="submission" date="2019-03" db="UniProtKB">
        <authorList>
            <consortium name="EnsemblPlants"/>
        </authorList>
    </citation>
    <scope>IDENTIFICATION</scope>
</reference>
<dbReference type="AlphaFoldDB" id="A0A453SIV5"/>
<protein>
    <submittedName>
        <fullName evidence="2">Uncharacterized protein</fullName>
    </submittedName>
</protein>
<dbReference type="EnsemblPlants" id="AET7Gv20962600.33">
    <property type="protein sequence ID" value="AET7Gv20962600.33"/>
    <property type="gene ID" value="AET7Gv20962600"/>
</dbReference>
<sequence>MCHVVGFFLTWAIPSDLCFTSAAGGRAGHAPAGQLVCASQIPTEEMIPFLFYWMDNNITTTIGLSALMGAVSVDWRSTGRGSRRCSIGVISRRACVAHTLSERWVLCPSAKQQAGAASR</sequence>
<organism evidence="2 3">
    <name type="scientific">Aegilops tauschii subsp. strangulata</name>
    <name type="common">Goatgrass</name>
    <dbReference type="NCBI Taxonomy" id="200361"/>
    <lineage>
        <taxon>Eukaryota</taxon>
        <taxon>Viridiplantae</taxon>
        <taxon>Streptophyta</taxon>
        <taxon>Embryophyta</taxon>
        <taxon>Tracheophyta</taxon>
        <taxon>Spermatophyta</taxon>
        <taxon>Magnoliopsida</taxon>
        <taxon>Liliopsida</taxon>
        <taxon>Poales</taxon>
        <taxon>Poaceae</taxon>
        <taxon>BOP clade</taxon>
        <taxon>Pooideae</taxon>
        <taxon>Triticodae</taxon>
        <taxon>Triticeae</taxon>
        <taxon>Triticinae</taxon>
        <taxon>Aegilops</taxon>
    </lineage>
</organism>
<reference evidence="3" key="1">
    <citation type="journal article" date="2014" name="Science">
        <title>Ancient hybridizations among the ancestral genomes of bread wheat.</title>
        <authorList>
            <consortium name="International Wheat Genome Sequencing Consortium,"/>
            <person name="Marcussen T."/>
            <person name="Sandve S.R."/>
            <person name="Heier L."/>
            <person name="Spannagl M."/>
            <person name="Pfeifer M."/>
            <person name="Jakobsen K.S."/>
            <person name="Wulff B.B."/>
            <person name="Steuernagel B."/>
            <person name="Mayer K.F."/>
            <person name="Olsen O.A."/>
        </authorList>
    </citation>
    <scope>NUCLEOTIDE SEQUENCE [LARGE SCALE GENOMIC DNA]</scope>
    <source>
        <strain evidence="3">cv. AL8/78</strain>
    </source>
</reference>
<name>A0A453SIV5_AEGTS</name>